<dbReference type="OrthoDB" id="4366783at2759"/>
<protein>
    <submittedName>
        <fullName evidence="1">Uncharacterized protein</fullName>
    </submittedName>
</protein>
<accession>B8M1U2</accession>
<gene>
    <name evidence="1" type="ORF">TSTA_085510</name>
</gene>
<dbReference type="STRING" id="441959.B8M1U2"/>
<keyword evidence="2" id="KW-1185">Reference proteome</keyword>
<evidence type="ECO:0000313" key="2">
    <source>
        <dbReference type="Proteomes" id="UP000001745"/>
    </source>
</evidence>
<dbReference type="GeneID" id="8104516"/>
<dbReference type="Proteomes" id="UP000001745">
    <property type="component" value="Unassembled WGS sequence"/>
</dbReference>
<dbReference type="RefSeq" id="XP_002478283.1">
    <property type="nucleotide sequence ID" value="XM_002478238.1"/>
</dbReference>
<dbReference type="PhylomeDB" id="B8M1U2"/>
<dbReference type="AlphaFoldDB" id="B8M1U2"/>
<reference evidence="2" key="1">
    <citation type="journal article" date="2015" name="Genome Announc.">
        <title>Genome sequence of the AIDS-associated pathogen Penicillium marneffei (ATCC18224) and its near taxonomic relative Talaromyces stipitatus (ATCC10500).</title>
        <authorList>
            <person name="Nierman W.C."/>
            <person name="Fedorova-Abrams N.D."/>
            <person name="Andrianopoulos A."/>
        </authorList>
    </citation>
    <scope>NUCLEOTIDE SEQUENCE [LARGE SCALE GENOMIC DNA]</scope>
    <source>
        <strain evidence="2">ATCC 10500 / CBS 375.48 / QM 6759 / NRRL 1006</strain>
    </source>
</reference>
<dbReference type="HOGENOM" id="CLU_1983053_0_0_1"/>
<organism evidence="1 2">
    <name type="scientific">Talaromyces stipitatus (strain ATCC 10500 / CBS 375.48 / QM 6759 / NRRL 1006)</name>
    <name type="common">Penicillium stipitatum</name>
    <dbReference type="NCBI Taxonomy" id="441959"/>
    <lineage>
        <taxon>Eukaryota</taxon>
        <taxon>Fungi</taxon>
        <taxon>Dikarya</taxon>
        <taxon>Ascomycota</taxon>
        <taxon>Pezizomycotina</taxon>
        <taxon>Eurotiomycetes</taxon>
        <taxon>Eurotiomycetidae</taxon>
        <taxon>Eurotiales</taxon>
        <taxon>Trichocomaceae</taxon>
        <taxon>Talaromyces</taxon>
        <taxon>Talaromyces sect. Talaromyces</taxon>
    </lineage>
</organism>
<dbReference type="InParanoid" id="B8M1U2"/>
<sequence length="126" mass="14955">MSQALRDVFTKFWGHHFYRFYPIRNDLMINSWNRYMLMAWLANIDIAPCTGTEALLEYIAKYVAKAETKTESYKDLMKGFLLQVNEKNLFLSAVNDEESLRRGLSSLEKYKNHQAIFEHVTYLQFL</sequence>
<name>B8M1U2_TALSN</name>
<dbReference type="EMBL" id="EQ962653">
    <property type="protein sequence ID" value="EED21320.1"/>
    <property type="molecule type" value="Genomic_DNA"/>
</dbReference>
<dbReference type="VEuPathDB" id="FungiDB:TSTA_085510"/>
<evidence type="ECO:0000313" key="1">
    <source>
        <dbReference type="EMBL" id="EED21320.1"/>
    </source>
</evidence>
<proteinExistence type="predicted"/>